<dbReference type="Proteomes" id="UP000596742">
    <property type="component" value="Unassembled WGS sequence"/>
</dbReference>
<sequence>MPTETDSPSVLHTQPIDIQESVLSDDLTELVKDLSPTSQARTILLLQSLRKNEAVIGVDDQKRPVIQYKDERSR</sequence>
<protein>
    <submittedName>
        <fullName evidence="1">Uncharacterized protein</fullName>
    </submittedName>
</protein>
<gene>
    <name evidence="1" type="ORF">MGAL_10B040138</name>
</gene>
<organism evidence="1 2">
    <name type="scientific">Mytilus galloprovincialis</name>
    <name type="common">Mediterranean mussel</name>
    <dbReference type="NCBI Taxonomy" id="29158"/>
    <lineage>
        <taxon>Eukaryota</taxon>
        <taxon>Metazoa</taxon>
        <taxon>Spiralia</taxon>
        <taxon>Lophotrochozoa</taxon>
        <taxon>Mollusca</taxon>
        <taxon>Bivalvia</taxon>
        <taxon>Autobranchia</taxon>
        <taxon>Pteriomorphia</taxon>
        <taxon>Mytilida</taxon>
        <taxon>Mytiloidea</taxon>
        <taxon>Mytilidae</taxon>
        <taxon>Mytilinae</taxon>
        <taxon>Mytilus</taxon>
    </lineage>
</organism>
<keyword evidence="2" id="KW-1185">Reference proteome</keyword>
<reference evidence="1" key="1">
    <citation type="submission" date="2018-11" db="EMBL/GenBank/DDBJ databases">
        <authorList>
            <person name="Alioto T."/>
            <person name="Alioto T."/>
        </authorList>
    </citation>
    <scope>NUCLEOTIDE SEQUENCE</scope>
</reference>
<name>A0A8B6EBQ3_MYTGA</name>
<accession>A0A8B6EBQ3</accession>
<dbReference type="EMBL" id="UYJE01004784">
    <property type="protein sequence ID" value="VDI31383.1"/>
    <property type="molecule type" value="Genomic_DNA"/>
</dbReference>
<proteinExistence type="predicted"/>
<evidence type="ECO:0000313" key="2">
    <source>
        <dbReference type="Proteomes" id="UP000596742"/>
    </source>
</evidence>
<evidence type="ECO:0000313" key="1">
    <source>
        <dbReference type="EMBL" id="VDI31383.1"/>
    </source>
</evidence>
<comment type="caution">
    <text evidence="1">The sequence shown here is derived from an EMBL/GenBank/DDBJ whole genome shotgun (WGS) entry which is preliminary data.</text>
</comment>
<dbReference type="AlphaFoldDB" id="A0A8B6EBQ3"/>